<keyword evidence="1" id="KW-0614">Plasmid</keyword>
<proteinExistence type="predicted"/>
<dbReference type="KEGG" id="bpor:BPO_p0043"/>
<reference evidence="1" key="1">
    <citation type="submission" date="2023-10" db="EMBL/GenBank/DDBJ databases">
        <title>Characterization and whole genome sequencing of a novel strain of Bergeyella porcorum QD2021 isolated from pig.</title>
        <authorList>
            <person name="Liu G."/>
            <person name="Chen C."/>
            <person name="Han X."/>
        </authorList>
    </citation>
    <scope>NUCLEOTIDE SEQUENCE</scope>
    <source>
        <strain evidence="1">QD2021</strain>
        <plasmid evidence="1">pQD2021</plasmid>
    </source>
</reference>
<evidence type="ECO:0000313" key="1">
    <source>
        <dbReference type="EMBL" id="WOC53126.1"/>
    </source>
</evidence>
<gene>
    <name evidence="1" type="ORF">BPO_p0043</name>
</gene>
<dbReference type="Proteomes" id="UP001432059">
    <property type="component" value="Plasmid pQD2021"/>
</dbReference>
<sequence>MLKSERKKIVFKEFDLYFNPLGYRGIKTGGDPTYVLKTKDFVVTFFMNFLDVGGIDISGIRMSILEIENHIINLLGKEYICDNYFYDEKRYFLDTIRDKKRLDKFSNVELKTEGEVLEFVRWYINYFEKEGKHFIETYSYLPNILKKMDELQVEGKYWGDILTGGVPHLFKGVIISKLCNDPNFYNKIIFVDNIFATEDISEYLPYYEKLKKRLKSVEPIYNV</sequence>
<dbReference type="RefSeq" id="WP_327985442.1">
    <property type="nucleotide sequence ID" value="NZ_CP136427.1"/>
</dbReference>
<evidence type="ECO:0000313" key="2">
    <source>
        <dbReference type="Proteomes" id="UP001432059"/>
    </source>
</evidence>
<geneLocation type="plasmid" evidence="1 2">
    <name>pQD2021</name>
</geneLocation>
<dbReference type="EMBL" id="CP136427">
    <property type="protein sequence ID" value="WOC53126.1"/>
    <property type="molecule type" value="Genomic_DNA"/>
</dbReference>
<protein>
    <submittedName>
        <fullName evidence="1">Uncharacterized protein</fullName>
    </submittedName>
</protein>
<keyword evidence="2" id="KW-1185">Reference proteome</keyword>
<name>A0AAU0F596_9FLAO</name>
<accession>A0AAU0F596</accession>
<organism evidence="1 2">
    <name type="scientific">Bergeyella porcorum</name>
    <dbReference type="NCBI Taxonomy" id="1735111"/>
    <lineage>
        <taxon>Bacteria</taxon>
        <taxon>Pseudomonadati</taxon>
        <taxon>Bacteroidota</taxon>
        <taxon>Flavobacteriia</taxon>
        <taxon>Flavobacteriales</taxon>
        <taxon>Weeksellaceae</taxon>
        <taxon>Bergeyella</taxon>
    </lineage>
</organism>
<dbReference type="AlphaFoldDB" id="A0AAU0F596"/>